<name>A0A1Y2FT32_PROLT</name>
<keyword evidence="2" id="KW-0732">Signal</keyword>
<feature type="region of interest" description="Disordered" evidence="1">
    <location>
        <begin position="421"/>
        <end position="453"/>
    </location>
</feature>
<feature type="region of interest" description="Disordered" evidence="1">
    <location>
        <begin position="36"/>
        <end position="58"/>
    </location>
</feature>
<dbReference type="Proteomes" id="UP000193685">
    <property type="component" value="Unassembled WGS sequence"/>
</dbReference>
<feature type="chain" id="PRO_5012350129" evidence="2">
    <location>
        <begin position="33"/>
        <end position="493"/>
    </location>
</feature>
<gene>
    <name evidence="3" type="ORF">BCR37DRAFT_376485</name>
</gene>
<dbReference type="EMBL" id="MCFI01000002">
    <property type="protein sequence ID" value="ORY87099.1"/>
    <property type="molecule type" value="Genomic_DNA"/>
</dbReference>
<evidence type="ECO:0000313" key="3">
    <source>
        <dbReference type="EMBL" id="ORY87099.1"/>
    </source>
</evidence>
<dbReference type="GeneID" id="63785202"/>
<comment type="caution">
    <text evidence="3">The sequence shown here is derived from an EMBL/GenBank/DDBJ whole genome shotgun (WGS) entry which is preliminary data.</text>
</comment>
<evidence type="ECO:0000313" key="4">
    <source>
        <dbReference type="Proteomes" id="UP000193685"/>
    </source>
</evidence>
<feature type="signal peptide" evidence="2">
    <location>
        <begin position="1"/>
        <end position="32"/>
    </location>
</feature>
<organism evidence="3 4">
    <name type="scientific">Protomyces lactucae-debilis</name>
    <dbReference type="NCBI Taxonomy" id="2754530"/>
    <lineage>
        <taxon>Eukaryota</taxon>
        <taxon>Fungi</taxon>
        <taxon>Dikarya</taxon>
        <taxon>Ascomycota</taxon>
        <taxon>Taphrinomycotina</taxon>
        <taxon>Taphrinomycetes</taxon>
        <taxon>Taphrinales</taxon>
        <taxon>Protomycetaceae</taxon>
        <taxon>Protomyces</taxon>
    </lineage>
</organism>
<dbReference type="AlphaFoldDB" id="A0A1Y2FT32"/>
<feature type="compositionally biased region" description="Polar residues" evidence="1">
    <location>
        <begin position="40"/>
        <end position="58"/>
    </location>
</feature>
<accession>A0A1Y2FT32</accession>
<sequence>MQPLTSLSLWMVPTSLLLLSLLSTVLHQPTAATPMWPARTGSTSHAAAGTGNSIDSSTTEDAIASPQYEKDFWLLNNDDQPTFYKALFSLSSVMSEAATDACNGGDPKIFKVQSDRCEKTCSNARSRYADHYVRVLTPKSTRRKSDGCVRGTDIHIEDMEFVHKLSFLTRVCAWQCSCKIFNRVEYIQMPQVTYKKHQILELSPRHDEAYWKNYRGFHQHSTRCHVTTIQAWVSQAASEAQSEEFAKIKWEVRLEAIVDEHITVPSTIFDEQMSMECYCARRGKSSRHRYLRGYCLKGHLRHTNPKKDHPSQDVASNNQQMCPWPPTMNPLYGSAAHSPGSGQMPSGLSHYPQSSHRAGAAGSSHQLTSEQLRDQQYELWVVNMFGSGQVNSVPNNDGVPEPVTLWPQQCLLNNPSEYQSDQYQAAPAYGESSGQGNPSQHYDYSVDQQHAHTQRGQQIDIDLFNWYQNWYQNRDRNGRNGHVANSWPPVPFR</sequence>
<feature type="region of interest" description="Disordered" evidence="1">
    <location>
        <begin position="301"/>
        <end position="369"/>
    </location>
</feature>
<protein>
    <submittedName>
        <fullName evidence="3">Uncharacterized protein</fullName>
    </submittedName>
</protein>
<proteinExistence type="predicted"/>
<feature type="compositionally biased region" description="Polar residues" evidence="1">
    <location>
        <begin position="432"/>
        <end position="448"/>
    </location>
</feature>
<reference evidence="3 4" key="1">
    <citation type="submission" date="2016-07" db="EMBL/GenBank/DDBJ databases">
        <title>Pervasive Adenine N6-methylation of Active Genes in Fungi.</title>
        <authorList>
            <consortium name="DOE Joint Genome Institute"/>
            <person name="Mondo S.J."/>
            <person name="Dannebaum R.O."/>
            <person name="Kuo R.C."/>
            <person name="Labutti K."/>
            <person name="Haridas S."/>
            <person name="Kuo A."/>
            <person name="Salamov A."/>
            <person name="Ahrendt S.R."/>
            <person name="Lipzen A."/>
            <person name="Sullivan W."/>
            <person name="Andreopoulos W.B."/>
            <person name="Clum A."/>
            <person name="Lindquist E."/>
            <person name="Daum C."/>
            <person name="Ramamoorthy G.K."/>
            <person name="Gryganskyi A."/>
            <person name="Culley D."/>
            <person name="Magnuson J.K."/>
            <person name="James T.Y."/>
            <person name="O'Malley M.A."/>
            <person name="Stajich J.E."/>
            <person name="Spatafora J.W."/>
            <person name="Visel A."/>
            <person name="Grigoriev I.V."/>
        </authorList>
    </citation>
    <scope>NUCLEOTIDE SEQUENCE [LARGE SCALE GENOMIC DNA]</scope>
    <source>
        <strain evidence="3 4">12-1054</strain>
    </source>
</reference>
<evidence type="ECO:0000256" key="2">
    <source>
        <dbReference type="SAM" id="SignalP"/>
    </source>
</evidence>
<feature type="compositionally biased region" description="Low complexity" evidence="1">
    <location>
        <begin position="354"/>
        <end position="365"/>
    </location>
</feature>
<dbReference type="RefSeq" id="XP_040727955.1">
    <property type="nucleotide sequence ID" value="XM_040868603.1"/>
</dbReference>
<evidence type="ECO:0000256" key="1">
    <source>
        <dbReference type="SAM" id="MobiDB-lite"/>
    </source>
</evidence>
<keyword evidence="4" id="KW-1185">Reference proteome</keyword>